<gene>
    <name evidence="1" type="ORF">B1N52_14875</name>
    <name evidence="2" type="ORF">GQG13_15165</name>
</gene>
<dbReference type="EMBL" id="AABBAW010000011">
    <property type="protein sequence ID" value="EAG2516425.1"/>
    <property type="molecule type" value="Genomic_DNA"/>
</dbReference>
<reference evidence="1 4" key="1">
    <citation type="submission" date="2018-06" db="EMBL/GenBank/DDBJ databases">
        <authorList>
            <consortium name="GenomeTrakr: Next Generation Sequencing Network for Food Pathogen Tracability"/>
        </authorList>
    </citation>
    <scope>NUCLEOTIDE SEQUENCE [LARGE SCALE GENOMIC DNA]</scope>
    <source>
        <strain evidence="2 3">CFSAN102901</strain>
        <strain evidence="1 4">FDA960927-006-004</strain>
    </source>
</reference>
<evidence type="ECO:0000313" key="4">
    <source>
        <dbReference type="Proteomes" id="UP000525850"/>
    </source>
</evidence>
<dbReference type="EMBL" id="AANCRK010000012">
    <property type="protein sequence ID" value="EDN7716452.1"/>
    <property type="molecule type" value="Genomic_DNA"/>
</dbReference>
<dbReference type="Proteomes" id="UP000525850">
    <property type="component" value="Unassembled WGS sequence"/>
</dbReference>
<comment type="caution">
    <text evidence="1">The sequence shown here is derived from an EMBL/GenBank/DDBJ whole genome shotgun (WGS) entry which is preliminary data.</text>
</comment>
<name>A0A3T1XK56_LISMN</name>
<accession>A0A3T1XK56</accession>
<protein>
    <submittedName>
        <fullName evidence="1">Uncharacterized protein</fullName>
    </submittedName>
</protein>
<organism evidence="1 4">
    <name type="scientific">Listeria monocytogenes</name>
    <dbReference type="NCBI Taxonomy" id="1639"/>
    <lineage>
        <taxon>Bacteria</taxon>
        <taxon>Bacillati</taxon>
        <taxon>Bacillota</taxon>
        <taxon>Bacilli</taxon>
        <taxon>Bacillales</taxon>
        <taxon>Listeriaceae</taxon>
        <taxon>Listeria</taxon>
    </lineage>
</organism>
<evidence type="ECO:0000313" key="2">
    <source>
        <dbReference type="EMBL" id="EDN7716452.1"/>
    </source>
</evidence>
<dbReference type="Proteomes" id="UP000455569">
    <property type="component" value="Unassembled WGS sequence"/>
</dbReference>
<sequence>MTLFIKEDISMYMYFITTVDFLNYTAETRLFANLVLATEHFLKEKKKVLETASQVLYEKEEEYSTDSYTVYFGKELI</sequence>
<dbReference type="AlphaFoldDB" id="A0A3T1XK56"/>
<evidence type="ECO:0000313" key="1">
    <source>
        <dbReference type="EMBL" id="EAG2516425.1"/>
    </source>
</evidence>
<evidence type="ECO:0000313" key="3">
    <source>
        <dbReference type="Proteomes" id="UP000455569"/>
    </source>
</evidence>
<proteinExistence type="predicted"/>